<dbReference type="PRINTS" id="PR00036">
    <property type="entry name" value="HTHLACI"/>
</dbReference>
<dbReference type="PROSITE" id="PS00356">
    <property type="entry name" value="HTH_LACI_1"/>
    <property type="match status" value="1"/>
</dbReference>
<dbReference type="SUPFAM" id="SSF53822">
    <property type="entry name" value="Periplasmic binding protein-like I"/>
    <property type="match status" value="1"/>
</dbReference>
<evidence type="ECO:0000259" key="5">
    <source>
        <dbReference type="PROSITE" id="PS50932"/>
    </source>
</evidence>
<evidence type="ECO:0000256" key="1">
    <source>
        <dbReference type="ARBA" id="ARBA00023015"/>
    </source>
</evidence>
<sequence>MQPGPRATIRDVAARAGVSVATVSKVINQRHGVAAATSARVRAVIEELGYEASLVAQSLRNHRTNVIGVLVADLEPFSTELLKGAAGAIRGSGYELVVYSAGGDQAGWEKRYLSRLSGTLVDGAVVVTPAVVLEGLQGTPVVAVDPHTGPSRVPTIDSDNLRGAWAATSHLLALGHRRIGFLAGRPDLQSAQLREAGWRGALTEAGVAVDESLVRVGGYDPAVSLGVARELLTSADRPTAVFAANDLSAIATVEAARGLGLRVPEDLSVVGFDNLPDSALCTPPLTTVDQPIQEMGRRAIEWLIALMRGDGVGGEHHLTLDTRLVVRGSTGPVGGGAAAAGGSVGGGSAAGGSAGGGPAAGSAAGAVREGAAGGGAASG</sequence>
<feature type="compositionally biased region" description="Gly residues" evidence="4">
    <location>
        <begin position="336"/>
        <end position="359"/>
    </location>
</feature>
<dbReference type="GO" id="GO:0003700">
    <property type="term" value="F:DNA-binding transcription factor activity"/>
    <property type="evidence" value="ECO:0007669"/>
    <property type="project" value="TreeGrafter"/>
</dbReference>
<dbReference type="PANTHER" id="PTHR30146:SF153">
    <property type="entry name" value="LACTOSE OPERON REPRESSOR"/>
    <property type="match status" value="1"/>
</dbReference>
<dbReference type="PANTHER" id="PTHR30146">
    <property type="entry name" value="LACI-RELATED TRANSCRIPTIONAL REPRESSOR"/>
    <property type="match status" value="1"/>
</dbReference>
<gene>
    <name evidence="6" type="ORF">KCV87_08000</name>
</gene>
<keyword evidence="2 6" id="KW-0238">DNA-binding</keyword>
<dbReference type="InterPro" id="IPR000843">
    <property type="entry name" value="HTH_LacI"/>
</dbReference>
<dbReference type="Proteomes" id="UP000677152">
    <property type="component" value="Chromosome"/>
</dbReference>
<accession>A0AA45L9W2</accession>
<name>A0AA45L9W2_9PSEU</name>
<evidence type="ECO:0000256" key="4">
    <source>
        <dbReference type="SAM" id="MobiDB-lite"/>
    </source>
</evidence>
<keyword evidence="1" id="KW-0805">Transcription regulation</keyword>
<organism evidence="6 7">
    <name type="scientific">Actinosynnema pretiosum subsp. pretiosum</name>
    <dbReference type="NCBI Taxonomy" id="103721"/>
    <lineage>
        <taxon>Bacteria</taxon>
        <taxon>Bacillati</taxon>
        <taxon>Actinomycetota</taxon>
        <taxon>Actinomycetes</taxon>
        <taxon>Pseudonocardiales</taxon>
        <taxon>Pseudonocardiaceae</taxon>
        <taxon>Actinosynnema</taxon>
    </lineage>
</organism>
<dbReference type="Gene3D" id="1.10.260.40">
    <property type="entry name" value="lambda repressor-like DNA-binding domains"/>
    <property type="match status" value="1"/>
</dbReference>
<feature type="region of interest" description="Disordered" evidence="4">
    <location>
        <begin position="336"/>
        <end position="379"/>
    </location>
</feature>
<dbReference type="InterPro" id="IPR028082">
    <property type="entry name" value="Peripla_BP_I"/>
</dbReference>
<evidence type="ECO:0000256" key="3">
    <source>
        <dbReference type="ARBA" id="ARBA00023163"/>
    </source>
</evidence>
<dbReference type="Pfam" id="PF13377">
    <property type="entry name" value="Peripla_BP_3"/>
    <property type="match status" value="1"/>
</dbReference>
<protein>
    <submittedName>
        <fullName evidence="6">LacI family DNA-binding transcriptional regulator</fullName>
    </submittedName>
</protein>
<feature type="domain" description="HTH lacI-type" evidence="5">
    <location>
        <begin position="7"/>
        <end position="61"/>
    </location>
</feature>
<evidence type="ECO:0000313" key="6">
    <source>
        <dbReference type="EMBL" id="QUF05996.1"/>
    </source>
</evidence>
<dbReference type="CDD" id="cd01392">
    <property type="entry name" value="HTH_LacI"/>
    <property type="match status" value="1"/>
</dbReference>
<dbReference type="InterPro" id="IPR010982">
    <property type="entry name" value="Lambda_DNA-bd_dom_sf"/>
</dbReference>
<dbReference type="SUPFAM" id="SSF47413">
    <property type="entry name" value="lambda repressor-like DNA-binding domains"/>
    <property type="match status" value="1"/>
</dbReference>
<dbReference type="CDD" id="cd06267">
    <property type="entry name" value="PBP1_LacI_sugar_binding-like"/>
    <property type="match status" value="1"/>
</dbReference>
<evidence type="ECO:0000256" key="2">
    <source>
        <dbReference type="ARBA" id="ARBA00023125"/>
    </source>
</evidence>
<dbReference type="SMART" id="SM00354">
    <property type="entry name" value="HTH_LACI"/>
    <property type="match status" value="1"/>
</dbReference>
<keyword evidence="3" id="KW-0804">Transcription</keyword>
<dbReference type="PROSITE" id="PS50932">
    <property type="entry name" value="HTH_LACI_2"/>
    <property type="match status" value="1"/>
</dbReference>
<dbReference type="InterPro" id="IPR046335">
    <property type="entry name" value="LacI/GalR-like_sensor"/>
</dbReference>
<dbReference type="AlphaFoldDB" id="A0AA45L9W2"/>
<reference evidence="6" key="1">
    <citation type="submission" date="2021-04" db="EMBL/GenBank/DDBJ databases">
        <title>Genomic sequence of Actinosynnema pretiosum subsp. pretiosum ATCC 31280 (C-14919).</title>
        <authorList>
            <person name="Bai L."/>
            <person name="Wang X."/>
            <person name="Xiao Y."/>
        </authorList>
    </citation>
    <scope>NUCLEOTIDE SEQUENCE</scope>
    <source>
        <strain evidence="6">ATCC 31280</strain>
    </source>
</reference>
<proteinExistence type="predicted"/>
<evidence type="ECO:0000313" key="7">
    <source>
        <dbReference type="Proteomes" id="UP000677152"/>
    </source>
</evidence>
<dbReference type="GO" id="GO:0000976">
    <property type="term" value="F:transcription cis-regulatory region binding"/>
    <property type="evidence" value="ECO:0007669"/>
    <property type="project" value="TreeGrafter"/>
</dbReference>
<dbReference type="Pfam" id="PF00356">
    <property type="entry name" value="LacI"/>
    <property type="match status" value="1"/>
</dbReference>
<feature type="compositionally biased region" description="Low complexity" evidence="4">
    <location>
        <begin position="360"/>
        <end position="370"/>
    </location>
</feature>
<dbReference type="EMBL" id="CP073249">
    <property type="protein sequence ID" value="QUF05996.1"/>
    <property type="molecule type" value="Genomic_DNA"/>
</dbReference>
<dbReference type="Gene3D" id="3.40.50.2300">
    <property type="match status" value="2"/>
</dbReference>